<evidence type="ECO:0000256" key="5">
    <source>
        <dbReference type="ARBA" id="ARBA00023237"/>
    </source>
</evidence>
<evidence type="ECO:0000256" key="6">
    <source>
        <dbReference type="SAM" id="SignalP"/>
    </source>
</evidence>
<dbReference type="EMBL" id="UYIQ01000001">
    <property type="protein sequence ID" value="VDG82420.1"/>
    <property type="molecule type" value="Genomic_DNA"/>
</dbReference>
<dbReference type="Gene3D" id="1.25.40.900">
    <property type="match status" value="1"/>
</dbReference>
<dbReference type="CDD" id="cd08977">
    <property type="entry name" value="SusD"/>
    <property type="match status" value="1"/>
</dbReference>
<feature type="domain" description="RagB/SusD" evidence="7">
    <location>
        <begin position="354"/>
        <end position="487"/>
    </location>
</feature>
<proteinExistence type="inferred from homology"/>
<dbReference type="Pfam" id="PF14322">
    <property type="entry name" value="SusD-like_3"/>
    <property type="match status" value="1"/>
</dbReference>
<organism evidence="9 10">
    <name type="scientific">Capnocytophaga ochracea</name>
    <dbReference type="NCBI Taxonomy" id="1018"/>
    <lineage>
        <taxon>Bacteria</taxon>
        <taxon>Pseudomonadati</taxon>
        <taxon>Bacteroidota</taxon>
        <taxon>Flavobacteriia</taxon>
        <taxon>Flavobacteriales</taxon>
        <taxon>Flavobacteriaceae</taxon>
        <taxon>Capnocytophaga</taxon>
    </lineage>
</organism>
<dbReference type="RefSeq" id="WP_181831815.1">
    <property type="nucleotide sequence ID" value="NZ_UYIQ01000001.1"/>
</dbReference>
<evidence type="ECO:0000256" key="2">
    <source>
        <dbReference type="ARBA" id="ARBA00006275"/>
    </source>
</evidence>
<evidence type="ECO:0000313" key="9">
    <source>
        <dbReference type="EMBL" id="VDG82420.1"/>
    </source>
</evidence>
<comment type="caution">
    <text evidence="9">The sequence shown here is derived from an EMBL/GenBank/DDBJ whole genome shotgun (WGS) entry which is preliminary data.</text>
</comment>
<evidence type="ECO:0000256" key="4">
    <source>
        <dbReference type="ARBA" id="ARBA00023136"/>
    </source>
</evidence>
<keyword evidence="5" id="KW-0998">Cell outer membrane</keyword>
<dbReference type="SUPFAM" id="SSF48452">
    <property type="entry name" value="TPR-like"/>
    <property type="match status" value="1"/>
</dbReference>
<dbReference type="Pfam" id="PF07980">
    <property type="entry name" value="SusD_RagB"/>
    <property type="match status" value="1"/>
</dbReference>
<evidence type="ECO:0000256" key="1">
    <source>
        <dbReference type="ARBA" id="ARBA00004442"/>
    </source>
</evidence>
<dbReference type="InterPro" id="IPR012944">
    <property type="entry name" value="SusD_RagB_dom"/>
</dbReference>
<dbReference type="GO" id="GO:0009279">
    <property type="term" value="C:cell outer membrane"/>
    <property type="evidence" value="ECO:0007669"/>
    <property type="project" value="UniProtKB-SubCell"/>
</dbReference>
<keyword evidence="3 6" id="KW-0732">Signal</keyword>
<keyword evidence="4" id="KW-0472">Membrane</keyword>
<comment type="similarity">
    <text evidence="2">Belongs to the SusD family.</text>
</comment>
<protein>
    <submittedName>
        <fullName evidence="9">SusD family</fullName>
    </submittedName>
</protein>
<comment type="subcellular location">
    <subcellularLocation>
        <location evidence="1">Cell outer membrane</location>
    </subcellularLocation>
</comment>
<dbReference type="InterPro" id="IPR033985">
    <property type="entry name" value="SusD-like_N"/>
</dbReference>
<dbReference type="Gene3D" id="1.25.40.390">
    <property type="match status" value="1"/>
</dbReference>
<gene>
    <name evidence="9" type="ORF">NCTC11458_01725</name>
</gene>
<dbReference type="PROSITE" id="PS51257">
    <property type="entry name" value="PROKAR_LIPOPROTEIN"/>
    <property type="match status" value="1"/>
</dbReference>
<evidence type="ECO:0000313" key="10">
    <source>
        <dbReference type="Proteomes" id="UP000276733"/>
    </source>
</evidence>
<feature type="chain" id="PRO_5030663185" evidence="6">
    <location>
        <begin position="21"/>
        <end position="488"/>
    </location>
</feature>
<evidence type="ECO:0000256" key="3">
    <source>
        <dbReference type="ARBA" id="ARBA00022729"/>
    </source>
</evidence>
<name>A0A7Z9CB23_CAPOC</name>
<dbReference type="InterPro" id="IPR011990">
    <property type="entry name" value="TPR-like_helical_dom_sf"/>
</dbReference>
<dbReference type="AlphaFoldDB" id="A0A7Z9CB23"/>
<evidence type="ECO:0000259" key="7">
    <source>
        <dbReference type="Pfam" id="PF07980"/>
    </source>
</evidence>
<feature type="signal peptide" evidence="6">
    <location>
        <begin position="1"/>
        <end position="20"/>
    </location>
</feature>
<accession>A0A7Z9CB23</accession>
<dbReference type="Gene3D" id="2.20.20.130">
    <property type="match status" value="1"/>
</dbReference>
<sequence length="488" mass="54977">MKKIYKKLGLLLSLTILFMACDLDREPYDGIESEKLFSTVEGAQTALKGVYTSFQNYGYYHNNGGLFICPDILSDNLTYNPKGRGTFRTLYEMRYNKTENGYNLYKRGYLLVSRANNILDNLDNLKQATDAVKNAIKGEALALRAIGHFDVARVYCKIPTQSADAKQSMGIAYLKSFDPERKPRRYGTTVDNTYKEIISDLETALTLMDDTKKDGQLNKTAVKAILSRVYLYYGNYQKAKDYADAAIADGSFNIAPRDQFANVWKDAYTKNVLFRILFTEKDRIQIGSAYGQKTNGQNKAEFVCSYDLYQLYQNTDIRKSTTISTDTYDSELYNTISKYLGRDGGSANIVDGKYIRIEEVYLTRAEANYRLGNTAQALTDLDAVRAQRYSGFVSGNESGTALLDAILLERRLELAFEGDRFFTLKRLGLPIQRNATKGALADGTGTPPAARWVTLPAGDYRWQLPIPEEAFNSNSALIKSEDQNPGYY</sequence>
<feature type="domain" description="SusD-like N-terminal" evidence="8">
    <location>
        <begin position="88"/>
        <end position="231"/>
    </location>
</feature>
<evidence type="ECO:0000259" key="8">
    <source>
        <dbReference type="Pfam" id="PF14322"/>
    </source>
</evidence>
<reference evidence="9 10" key="1">
    <citation type="submission" date="2018-11" db="EMBL/GenBank/DDBJ databases">
        <authorList>
            <consortium name="Pathogen Informatics"/>
        </authorList>
    </citation>
    <scope>NUCLEOTIDE SEQUENCE [LARGE SCALE GENOMIC DNA]</scope>
    <source>
        <strain evidence="9 10">NCTC11458</strain>
    </source>
</reference>
<dbReference type="Proteomes" id="UP000276733">
    <property type="component" value="Unassembled WGS sequence"/>
</dbReference>